<reference evidence="1 2" key="1">
    <citation type="journal article" date="2020" name="Genes (Basel)">
        <title>Comparative Genomics of Two New HF1-like Haloviruses.</title>
        <authorList>
            <person name="Dyall-Smith M."/>
            <person name="Tang S.L."/>
            <person name="Russ B."/>
            <person name="Chiang P.W."/>
            <person name="Pfeiffer F."/>
        </authorList>
    </citation>
    <scope>NUCLEOTIDE SEQUENCE [LARGE SCALE GENOMIC DNA]</scope>
</reference>
<organism evidence="1 2">
    <name type="scientific">Halorubrum virus Serpecor1</name>
    <dbReference type="NCBI Taxonomy" id="2721757"/>
    <lineage>
        <taxon>Viruses</taxon>
        <taxon>Duplodnaviria</taxon>
        <taxon>Heunggongvirae</taxon>
        <taxon>Uroviricota</taxon>
        <taxon>Caudoviricetes</taxon>
        <taxon>Thumleimavirales</taxon>
        <taxon>Hafunaviridae</taxon>
        <taxon>Haloferacalesvirus</taxon>
        <taxon>Haloferacalesvirus serpentinense</taxon>
        <taxon>Haloferacalesvirus Serpecor1</taxon>
    </lineage>
</organism>
<gene>
    <name evidence="1" type="ORF">HrrSp1_420</name>
</gene>
<keyword evidence="1" id="KW-0378">Hydrolase</keyword>
<keyword evidence="1" id="KW-0255">Endonuclease</keyword>
<dbReference type="GO" id="GO:0004519">
    <property type="term" value="F:endonuclease activity"/>
    <property type="evidence" value="ECO:0007669"/>
    <property type="project" value="UniProtKB-KW"/>
</dbReference>
<dbReference type="Proteomes" id="UP000501054">
    <property type="component" value="Segment"/>
</dbReference>
<keyword evidence="2" id="KW-1185">Reference proteome</keyword>
<sequence>MKEDDVAYIAGVVDSLGRFRVEISEDDDFKTGYKIEPYVQISRSDPQTAVFGLFEEYCSEQGVRWEIKDSGTTMLFKISDAESIERFYGPLAPYLIQQSELASIFMGEILPAYREKDYLTKQGFYEMVKLTNELYRNDPSINKWKYEPEFFSEKWRDEIEI</sequence>
<dbReference type="InterPro" id="IPR027434">
    <property type="entry name" value="Homing_endonucl"/>
</dbReference>
<evidence type="ECO:0000313" key="2">
    <source>
        <dbReference type="Proteomes" id="UP000501054"/>
    </source>
</evidence>
<dbReference type="EMBL" id="MN901521">
    <property type="protein sequence ID" value="QIR31246.1"/>
    <property type="molecule type" value="Genomic_DNA"/>
</dbReference>
<protein>
    <submittedName>
        <fullName evidence="1">Endonuclease domain protein</fullName>
    </submittedName>
</protein>
<proteinExistence type="predicted"/>
<name>A0A6G9RY70_9CAUD</name>
<dbReference type="Gene3D" id="3.10.28.10">
    <property type="entry name" value="Homing endonucleases"/>
    <property type="match status" value="1"/>
</dbReference>
<dbReference type="SUPFAM" id="SSF55608">
    <property type="entry name" value="Homing endonucleases"/>
    <property type="match status" value="1"/>
</dbReference>
<keyword evidence="1" id="KW-0540">Nuclease</keyword>
<evidence type="ECO:0000313" key="1">
    <source>
        <dbReference type="EMBL" id="QIR31246.1"/>
    </source>
</evidence>
<accession>A0A6G9RY70</accession>